<protein>
    <recommendedName>
        <fullName evidence="2">DUF6808 domain-containing protein</fullName>
    </recommendedName>
</protein>
<organism evidence="3 4">
    <name type="scientific">phage Lak_Megaphage_RVC_JS4_GC31</name>
    <dbReference type="NCBI Taxonomy" id="3109228"/>
    <lineage>
        <taxon>Viruses</taxon>
        <taxon>Duplodnaviria</taxon>
        <taxon>Heunggongvirae</taxon>
        <taxon>Uroviricota</taxon>
        <taxon>Caudoviricetes</taxon>
        <taxon>Caudoviricetes code 15 clade</taxon>
    </lineage>
</organism>
<evidence type="ECO:0000313" key="4">
    <source>
        <dbReference type="Proteomes" id="UP001349343"/>
    </source>
</evidence>
<feature type="domain" description="DUF6808" evidence="2">
    <location>
        <begin position="209"/>
        <end position="247"/>
    </location>
</feature>
<accession>A0ABZ0Z1E8</accession>
<name>A0ABZ0Z1E8_9CAUD</name>
<evidence type="ECO:0000313" key="3">
    <source>
        <dbReference type="EMBL" id="WQJ53013.1"/>
    </source>
</evidence>
<keyword evidence="1" id="KW-1133">Transmembrane helix</keyword>
<sequence length="249" mass="28621">MIAKILDFFKRLFNKLTIKDWIIIILIILCGAFYFCYRHYYHKSLTPVVVYNTDSLETYKNKIKTEYVSKMVYVQDVNQLLKENTDLANEVKNLKDNPVVVTKTQVEVRIDTIQAESVEITKNDSTYDLRWRAMEPSGYYDISGKTNVHSDFSSFMTQIDSFKLNAAITIDILDAGDNKLRMISRTDNPYVNITNMDGVVFDPTDSKVLKKYYKQKKWSIGPYVGYGVTSSGKLQPSVGIGITYGIIQF</sequence>
<dbReference type="Proteomes" id="UP001349343">
    <property type="component" value="Segment"/>
</dbReference>
<reference evidence="3 4" key="1">
    <citation type="submission" date="2023-11" db="EMBL/GenBank/DDBJ databases">
        <authorList>
            <person name="Cook R."/>
            <person name="Crisci M."/>
            <person name="Pye H."/>
            <person name="Adriaenssens E."/>
            <person name="Santini J."/>
        </authorList>
    </citation>
    <scope>NUCLEOTIDE SEQUENCE [LARGE SCALE GENOMIC DNA]</scope>
    <source>
        <strain evidence="3">Lak_Megaphage_RVC_JS4_GC31</strain>
    </source>
</reference>
<keyword evidence="1" id="KW-0472">Membrane</keyword>
<feature type="transmembrane region" description="Helical" evidence="1">
    <location>
        <begin position="21"/>
        <end position="40"/>
    </location>
</feature>
<keyword evidence="1" id="KW-0812">Transmembrane</keyword>
<dbReference type="InterPro" id="IPR049214">
    <property type="entry name" value="DUF6808"/>
</dbReference>
<proteinExistence type="predicted"/>
<dbReference type="Pfam" id="PF20647">
    <property type="entry name" value="DUF6808"/>
    <property type="match status" value="1"/>
</dbReference>
<evidence type="ECO:0000256" key="1">
    <source>
        <dbReference type="SAM" id="Phobius"/>
    </source>
</evidence>
<dbReference type="EMBL" id="OR769222">
    <property type="protein sequence ID" value="WQJ53013.1"/>
    <property type="molecule type" value="Genomic_DNA"/>
</dbReference>
<evidence type="ECO:0000259" key="2">
    <source>
        <dbReference type="Pfam" id="PF20647"/>
    </source>
</evidence>
<keyword evidence="4" id="KW-1185">Reference proteome</keyword>